<accession>A0ACC2QRT8</accession>
<sequence length="189" mass="21916">MARSTKVKLLVLILTLSWINAQEYIENLHDSKVTSHFKEIPKSFEVQGYDANTQFQKYFDRIQGVALQENLSVLYKVKVEILNANEKSHTKKHSTKKGKSKKYNIPLKKTSMKLSNFEVWLRKMAEQSGFNKKGHAQNYENYVSATTEGQKVITTTKQIQFKYKPIISRTKTNYTKHVKPVRSRTITLG</sequence>
<evidence type="ECO:0000313" key="1">
    <source>
        <dbReference type="EMBL" id="KAJ8724251.1"/>
    </source>
</evidence>
<protein>
    <submittedName>
        <fullName evidence="1">Uncharacterized protein</fullName>
    </submittedName>
</protein>
<keyword evidence="2" id="KW-1185">Reference proteome</keyword>
<gene>
    <name evidence="1" type="ORF">PYW08_015725</name>
</gene>
<organism evidence="1 2">
    <name type="scientific">Mythimna loreyi</name>
    <dbReference type="NCBI Taxonomy" id="667449"/>
    <lineage>
        <taxon>Eukaryota</taxon>
        <taxon>Metazoa</taxon>
        <taxon>Ecdysozoa</taxon>
        <taxon>Arthropoda</taxon>
        <taxon>Hexapoda</taxon>
        <taxon>Insecta</taxon>
        <taxon>Pterygota</taxon>
        <taxon>Neoptera</taxon>
        <taxon>Endopterygota</taxon>
        <taxon>Lepidoptera</taxon>
        <taxon>Glossata</taxon>
        <taxon>Ditrysia</taxon>
        <taxon>Noctuoidea</taxon>
        <taxon>Noctuidae</taxon>
        <taxon>Noctuinae</taxon>
        <taxon>Hadenini</taxon>
        <taxon>Mythimna</taxon>
    </lineage>
</organism>
<dbReference type="Proteomes" id="UP001231649">
    <property type="component" value="Chromosome 8"/>
</dbReference>
<proteinExistence type="predicted"/>
<name>A0ACC2QRT8_9NEOP</name>
<evidence type="ECO:0000313" key="2">
    <source>
        <dbReference type="Proteomes" id="UP001231649"/>
    </source>
</evidence>
<dbReference type="EMBL" id="CM056784">
    <property type="protein sequence ID" value="KAJ8724251.1"/>
    <property type="molecule type" value="Genomic_DNA"/>
</dbReference>
<reference evidence="1" key="1">
    <citation type="submission" date="2023-03" db="EMBL/GenBank/DDBJ databases">
        <title>Chromosome-level genomes of two armyworms, Mythimna separata and Mythimna loreyi, provide insights into the biosynthesis and reception of sex pheromones.</title>
        <authorList>
            <person name="Zhao H."/>
        </authorList>
    </citation>
    <scope>NUCLEOTIDE SEQUENCE</scope>
    <source>
        <strain evidence="1">BeijingLab</strain>
    </source>
</reference>
<comment type="caution">
    <text evidence="1">The sequence shown here is derived from an EMBL/GenBank/DDBJ whole genome shotgun (WGS) entry which is preliminary data.</text>
</comment>